<dbReference type="InterPro" id="IPR006108">
    <property type="entry name" value="3HC_DH_C"/>
</dbReference>
<dbReference type="Gene3D" id="3.40.50.720">
    <property type="entry name" value="NAD(P)-binding Rossmann-like Domain"/>
    <property type="match status" value="1"/>
</dbReference>
<evidence type="ECO:0000313" key="6">
    <source>
        <dbReference type="Proteomes" id="UP000593567"/>
    </source>
</evidence>
<evidence type="ECO:0008006" key="7">
    <source>
        <dbReference type="Google" id="ProtNLM"/>
    </source>
</evidence>
<dbReference type="InterPro" id="IPR036291">
    <property type="entry name" value="NAD(P)-bd_dom_sf"/>
</dbReference>
<reference evidence="5" key="1">
    <citation type="submission" date="2020-06" db="EMBL/GenBank/DDBJ databases">
        <title>Draft genome of Bugula neritina, a colonial animal packing powerful symbionts and potential medicines.</title>
        <authorList>
            <person name="Rayko M."/>
        </authorList>
    </citation>
    <scope>NUCLEOTIDE SEQUENCE [LARGE SCALE GENOMIC DNA]</scope>
    <source>
        <strain evidence="5">Kwan_BN1</strain>
    </source>
</reference>
<dbReference type="InterPro" id="IPR013328">
    <property type="entry name" value="6PGD_dom2"/>
</dbReference>
<sequence length="245" mass="27549">MYSVCTGKLVYVQVSKLVYVQENVPENLEIKKKVFQQLDELASEKTILASSTSCLVPSKFTAGLKHSSQCIVAHPINPPYYVPLVELMPAPYTSADVIQRAKAIHIECGQQPVVFRKEIEGFGINRLQYALLNECLRLVQDDVMSVEDIDKVMSYGLGHRYAFMGPLQTALLNAEGLPNYCDRYGETIVRVSETYGPTPTWKADDPVIQEVQRQFDAVGLGVDQLPARRAWRDENLARLAKLKQE</sequence>
<keyword evidence="2" id="KW-0560">Oxidoreductase</keyword>
<dbReference type="Gene3D" id="1.10.1040.10">
    <property type="entry name" value="N-(1-d-carboxylethyl)-l-norvaline Dehydrogenase, domain 2"/>
    <property type="match status" value="1"/>
</dbReference>
<dbReference type="SUPFAM" id="SSF51735">
    <property type="entry name" value="NAD(P)-binding Rossmann-fold domains"/>
    <property type="match status" value="1"/>
</dbReference>
<organism evidence="5 6">
    <name type="scientific">Bugula neritina</name>
    <name type="common">Brown bryozoan</name>
    <name type="synonym">Sertularia neritina</name>
    <dbReference type="NCBI Taxonomy" id="10212"/>
    <lineage>
        <taxon>Eukaryota</taxon>
        <taxon>Metazoa</taxon>
        <taxon>Spiralia</taxon>
        <taxon>Lophotrochozoa</taxon>
        <taxon>Bryozoa</taxon>
        <taxon>Gymnolaemata</taxon>
        <taxon>Cheilostomatida</taxon>
        <taxon>Flustrina</taxon>
        <taxon>Buguloidea</taxon>
        <taxon>Bugulidae</taxon>
        <taxon>Bugula</taxon>
    </lineage>
</organism>
<comment type="similarity">
    <text evidence="1">Belongs to the 3-hydroxyacyl-CoA dehydrogenase family.</text>
</comment>
<dbReference type="EMBL" id="VXIV02000146">
    <property type="protein sequence ID" value="KAF6040401.1"/>
    <property type="molecule type" value="Genomic_DNA"/>
</dbReference>
<gene>
    <name evidence="5" type="ORF">EB796_001294</name>
</gene>
<dbReference type="Pfam" id="PF02737">
    <property type="entry name" value="3HCDH_N"/>
    <property type="match status" value="1"/>
</dbReference>
<feature type="domain" description="3-hydroxyacyl-CoA dehydrogenase NAD binding" evidence="4">
    <location>
        <begin position="16"/>
        <end position="117"/>
    </location>
</feature>
<dbReference type="PANTHER" id="PTHR48075">
    <property type="entry name" value="3-HYDROXYACYL-COA DEHYDROGENASE FAMILY PROTEIN"/>
    <property type="match status" value="1"/>
</dbReference>
<proteinExistence type="inferred from homology"/>
<dbReference type="Pfam" id="PF00725">
    <property type="entry name" value="3HCDH"/>
    <property type="match status" value="1"/>
</dbReference>
<evidence type="ECO:0000256" key="2">
    <source>
        <dbReference type="ARBA" id="ARBA00023002"/>
    </source>
</evidence>
<evidence type="ECO:0000313" key="5">
    <source>
        <dbReference type="EMBL" id="KAF6040401.1"/>
    </source>
</evidence>
<comment type="caution">
    <text evidence="5">The sequence shown here is derived from an EMBL/GenBank/DDBJ whole genome shotgun (WGS) entry which is preliminary data.</text>
</comment>
<name>A0A7J7KQD8_BUGNE</name>
<accession>A0A7J7KQD8</accession>
<evidence type="ECO:0000259" key="4">
    <source>
        <dbReference type="Pfam" id="PF02737"/>
    </source>
</evidence>
<dbReference type="GO" id="GO:0050104">
    <property type="term" value="F:L-gulonate 3-dehydrogenase activity"/>
    <property type="evidence" value="ECO:0007669"/>
    <property type="project" value="TreeGrafter"/>
</dbReference>
<feature type="domain" description="3-hydroxyacyl-CoA dehydrogenase C-terminal" evidence="3">
    <location>
        <begin position="121"/>
        <end position="174"/>
    </location>
</feature>
<evidence type="ECO:0000259" key="3">
    <source>
        <dbReference type="Pfam" id="PF00725"/>
    </source>
</evidence>
<dbReference type="InterPro" id="IPR006176">
    <property type="entry name" value="3-OHacyl-CoA_DH_NAD-bd"/>
</dbReference>
<dbReference type="InterPro" id="IPR008927">
    <property type="entry name" value="6-PGluconate_DH-like_C_sf"/>
</dbReference>
<dbReference type="GO" id="GO:0070403">
    <property type="term" value="F:NAD+ binding"/>
    <property type="evidence" value="ECO:0007669"/>
    <property type="project" value="InterPro"/>
</dbReference>
<dbReference type="GO" id="GO:0006631">
    <property type="term" value="P:fatty acid metabolic process"/>
    <property type="evidence" value="ECO:0007669"/>
    <property type="project" value="InterPro"/>
</dbReference>
<dbReference type="OrthoDB" id="2021159at2759"/>
<dbReference type="AlphaFoldDB" id="A0A7J7KQD8"/>
<evidence type="ECO:0000256" key="1">
    <source>
        <dbReference type="ARBA" id="ARBA00009463"/>
    </source>
</evidence>
<dbReference type="SUPFAM" id="SSF48179">
    <property type="entry name" value="6-phosphogluconate dehydrogenase C-terminal domain-like"/>
    <property type="match status" value="1"/>
</dbReference>
<dbReference type="PANTHER" id="PTHR48075:SF1">
    <property type="entry name" value="LAMBDA-CRYSTALLIN HOMOLOG"/>
    <property type="match status" value="1"/>
</dbReference>
<dbReference type="Proteomes" id="UP000593567">
    <property type="component" value="Unassembled WGS sequence"/>
</dbReference>
<protein>
    <recommendedName>
        <fullName evidence="7">CRYL1</fullName>
    </recommendedName>
</protein>
<keyword evidence="6" id="KW-1185">Reference proteome</keyword>